<dbReference type="InterPro" id="IPR029063">
    <property type="entry name" value="SAM-dependent_MTases_sf"/>
</dbReference>
<proteinExistence type="predicted"/>
<dbReference type="EC" id="2.1.1.163" evidence="2"/>
<dbReference type="InterPro" id="IPR041698">
    <property type="entry name" value="Methyltransf_25"/>
</dbReference>
<dbReference type="KEGG" id="gfm:Enr17x_27560"/>
<accession>A0A518IC93</accession>
<dbReference type="RefSeq" id="WP_145309408.1">
    <property type="nucleotide sequence ID" value="NZ_CP037452.1"/>
</dbReference>
<dbReference type="EMBL" id="CP037452">
    <property type="protein sequence ID" value="QDV50713.1"/>
    <property type="molecule type" value="Genomic_DNA"/>
</dbReference>
<keyword evidence="2" id="KW-0808">Transferase</keyword>
<name>A0A518IC93_9PLAN</name>
<dbReference type="GO" id="GO:0043770">
    <property type="term" value="F:demethylmenaquinone methyltransferase activity"/>
    <property type="evidence" value="ECO:0007669"/>
    <property type="project" value="UniProtKB-EC"/>
</dbReference>
<dbReference type="PANTHER" id="PTHR47473:SF1">
    <property type="entry name" value="METHYLTRANSFERASE DOMAIN-CONTAINING PROTEIN"/>
    <property type="match status" value="1"/>
</dbReference>
<dbReference type="AlphaFoldDB" id="A0A518IC93"/>
<dbReference type="CDD" id="cd02440">
    <property type="entry name" value="AdoMet_MTases"/>
    <property type="match status" value="1"/>
</dbReference>
<evidence type="ECO:0000313" key="3">
    <source>
        <dbReference type="Proteomes" id="UP000318313"/>
    </source>
</evidence>
<dbReference type="SUPFAM" id="SSF53335">
    <property type="entry name" value="S-adenosyl-L-methionine-dependent methyltransferases"/>
    <property type="match status" value="1"/>
</dbReference>
<gene>
    <name evidence="2" type="primary">ubiE_3</name>
    <name evidence="2" type="ORF">Enr17x_27560</name>
</gene>
<dbReference type="Proteomes" id="UP000318313">
    <property type="component" value="Chromosome"/>
</dbReference>
<keyword evidence="2" id="KW-0489">Methyltransferase</keyword>
<keyword evidence="2" id="KW-0830">Ubiquinone</keyword>
<dbReference type="Gene3D" id="3.40.50.150">
    <property type="entry name" value="Vaccinia Virus protein VP39"/>
    <property type="match status" value="1"/>
</dbReference>
<reference evidence="2 3" key="1">
    <citation type="submission" date="2019-03" db="EMBL/GenBank/DDBJ databases">
        <title>Deep-cultivation of Planctomycetes and their phenomic and genomic characterization uncovers novel biology.</title>
        <authorList>
            <person name="Wiegand S."/>
            <person name="Jogler M."/>
            <person name="Boedeker C."/>
            <person name="Pinto D."/>
            <person name="Vollmers J."/>
            <person name="Rivas-Marin E."/>
            <person name="Kohn T."/>
            <person name="Peeters S.H."/>
            <person name="Heuer A."/>
            <person name="Rast P."/>
            <person name="Oberbeckmann S."/>
            <person name="Bunk B."/>
            <person name="Jeske O."/>
            <person name="Meyerdierks A."/>
            <person name="Storesund J.E."/>
            <person name="Kallscheuer N."/>
            <person name="Luecker S."/>
            <person name="Lage O.M."/>
            <person name="Pohl T."/>
            <person name="Merkel B.J."/>
            <person name="Hornburger P."/>
            <person name="Mueller R.-W."/>
            <person name="Bruemmer F."/>
            <person name="Labrenz M."/>
            <person name="Spormann A.M."/>
            <person name="Op den Camp H."/>
            <person name="Overmann J."/>
            <person name="Amann R."/>
            <person name="Jetten M.S.M."/>
            <person name="Mascher T."/>
            <person name="Medema M.H."/>
            <person name="Devos D.P."/>
            <person name="Kaster A.-K."/>
            <person name="Ovreas L."/>
            <person name="Rohde M."/>
            <person name="Galperin M.Y."/>
            <person name="Jogler C."/>
        </authorList>
    </citation>
    <scope>NUCLEOTIDE SEQUENCE [LARGE SCALE GENOMIC DNA]</scope>
    <source>
        <strain evidence="2 3">Enr17</strain>
    </source>
</reference>
<dbReference type="Pfam" id="PF13649">
    <property type="entry name" value="Methyltransf_25"/>
    <property type="match status" value="1"/>
</dbReference>
<dbReference type="GO" id="GO:0032259">
    <property type="term" value="P:methylation"/>
    <property type="evidence" value="ECO:0007669"/>
    <property type="project" value="UniProtKB-KW"/>
</dbReference>
<evidence type="ECO:0000313" key="2">
    <source>
        <dbReference type="EMBL" id="QDV50713.1"/>
    </source>
</evidence>
<dbReference type="OrthoDB" id="9791837at2"/>
<protein>
    <submittedName>
        <fullName evidence="2">Ubiquinone/menaquinone biosynthesis C-methyltransferase UbiE</fullName>
        <ecNumber evidence="2">2.1.1.163</ecNumber>
    </submittedName>
</protein>
<feature type="domain" description="Methyltransferase" evidence="1">
    <location>
        <begin position="69"/>
        <end position="164"/>
    </location>
</feature>
<organism evidence="2 3">
    <name type="scientific">Gimesia fumaroli</name>
    <dbReference type="NCBI Taxonomy" id="2527976"/>
    <lineage>
        <taxon>Bacteria</taxon>
        <taxon>Pseudomonadati</taxon>
        <taxon>Planctomycetota</taxon>
        <taxon>Planctomycetia</taxon>
        <taxon>Planctomycetales</taxon>
        <taxon>Planctomycetaceae</taxon>
        <taxon>Gimesia</taxon>
    </lineage>
</organism>
<evidence type="ECO:0000259" key="1">
    <source>
        <dbReference type="Pfam" id="PF13649"/>
    </source>
</evidence>
<dbReference type="PANTHER" id="PTHR47473">
    <property type="entry name" value="BTA1P"/>
    <property type="match status" value="1"/>
</dbReference>
<keyword evidence="3" id="KW-1185">Reference proteome</keyword>
<sequence length="247" mass="28360">MSNLSVRLNEFKTLWHLLVSRIDGQTHAERLNSFYGGQAAGYDQFRKRLLHGRCELFESLPVAKDGVWVDLGAGTGENAELWGERLAQFQRAYLVDLCQPLLDVCEQRIADRGWGNVKAVCDDATRFAPPESEVDLVTFSYSLTMIPDWFQAVNHACDLLRPGGMLGIVDFYVSRKYPQVHRKSHSWFQRHFWPTWFAGDNVFLNPDHLPYLLDRFEMISLTENQGGLPYVPFCKVPYYILIAQKPG</sequence>